<dbReference type="EMBL" id="JBHSCR010000007">
    <property type="protein sequence ID" value="MFC4348306.1"/>
    <property type="molecule type" value="Genomic_DNA"/>
</dbReference>
<feature type="compositionally biased region" description="Basic residues" evidence="1">
    <location>
        <begin position="36"/>
        <end position="52"/>
    </location>
</feature>
<name>A0ABV8UAW5_9PROT</name>
<reference evidence="4" key="1">
    <citation type="journal article" date="2019" name="Int. J. Syst. Evol. Microbiol.">
        <title>The Global Catalogue of Microorganisms (GCM) 10K type strain sequencing project: providing services to taxonomists for standard genome sequencing and annotation.</title>
        <authorList>
            <consortium name="The Broad Institute Genomics Platform"/>
            <consortium name="The Broad Institute Genome Sequencing Center for Infectious Disease"/>
            <person name="Wu L."/>
            <person name="Ma J."/>
        </authorList>
    </citation>
    <scope>NUCLEOTIDE SEQUENCE [LARGE SCALE GENOMIC DNA]</scope>
    <source>
        <strain evidence="4">CGMCC 1.15304</strain>
    </source>
</reference>
<dbReference type="PRINTS" id="PR00624">
    <property type="entry name" value="HISTONEH5"/>
</dbReference>
<keyword evidence="2" id="KW-1133">Transmembrane helix</keyword>
<keyword evidence="2" id="KW-0472">Membrane</keyword>
<feature type="region of interest" description="Disordered" evidence="1">
    <location>
        <begin position="1"/>
        <end position="101"/>
    </location>
</feature>
<keyword evidence="2" id="KW-0812">Transmembrane</keyword>
<dbReference type="Pfam" id="PF14333">
    <property type="entry name" value="DUF4389"/>
    <property type="match status" value="1"/>
</dbReference>
<dbReference type="InterPro" id="IPR005819">
    <property type="entry name" value="H1/H5"/>
</dbReference>
<keyword evidence="4" id="KW-1185">Reference proteome</keyword>
<organism evidence="3 4">
    <name type="scientific">Kordiimonas lipolytica</name>
    <dbReference type="NCBI Taxonomy" id="1662421"/>
    <lineage>
        <taxon>Bacteria</taxon>
        <taxon>Pseudomonadati</taxon>
        <taxon>Pseudomonadota</taxon>
        <taxon>Alphaproteobacteria</taxon>
        <taxon>Kordiimonadales</taxon>
        <taxon>Kordiimonadaceae</taxon>
        <taxon>Kordiimonas</taxon>
    </lineage>
</organism>
<feature type="compositionally biased region" description="Low complexity" evidence="1">
    <location>
        <begin position="53"/>
        <end position="64"/>
    </location>
</feature>
<feature type="region of interest" description="Disordered" evidence="1">
    <location>
        <begin position="106"/>
        <end position="125"/>
    </location>
</feature>
<sequence length="224" mass="23922">MSEETSKTSDKEPAKKAAPKTTAKKPAAKAATAKKAPAKKAATTRKTSKAAPKKPAASKTTTKSTAKKTTSRKAPAKKPAAKAAAAKTPKPEPKVSSIADEQERISEAADKPESTDTAARAGDDNGFDAEEFKEAIKRKDWGSHFSRLLFVVLYSAIGFIAVQAIIVLALAQLVLIVLNDSQNDTVRSAMTILGRYISEIMDYLSFATDERPFPLGKELPTDSD</sequence>
<evidence type="ECO:0000313" key="4">
    <source>
        <dbReference type="Proteomes" id="UP001595776"/>
    </source>
</evidence>
<accession>A0ABV8UAW5</accession>
<dbReference type="Proteomes" id="UP001595776">
    <property type="component" value="Unassembled WGS sequence"/>
</dbReference>
<gene>
    <name evidence="3" type="ORF">ACFO5Q_10655</name>
</gene>
<dbReference type="InterPro" id="IPR025498">
    <property type="entry name" value="DUF4389"/>
</dbReference>
<feature type="transmembrane region" description="Helical" evidence="2">
    <location>
        <begin position="148"/>
        <end position="178"/>
    </location>
</feature>
<evidence type="ECO:0000256" key="2">
    <source>
        <dbReference type="SAM" id="Phobius"/>
    </source>
</evidence>
<proteinExistence type="predicted"/>
<evidence type="ECO:0000313" key="3">
    <source>
        <dbReference type="EMBL" id="MFC4348306.1"/>
    </source>
</evidence>
<protein>
    <submittedName>
        <fullName evidence="3">DUF4389 domain-containing protein</fullName>
    </submittedName>
</protein>
<feature type="compositionally biased region" description="Basic and acidic residues" evidence="1">
    <location>
        <begin position="1"/>
        <end position="15"/>
    </location>
</feature>
<comment type="caution">
    <text evidence="3">The sequence shown here is derived from an EMBL/GenBank/DDBJ whole genome shotgun (WGS) entry which is preliminary data.</text>
</comment>
<evidence type="ECO:0000256" key="1">
    <source>
        <dbReference type="SAM" id="MobiDB-lite"/>
    </source>
</evidence>
<dbReference type="RefSeq" id="WP_068145722.1">
    <property type="nucleotide sequence ID" value="NZ_JBHSCR010000007.1"/>
</dbReference>
<feature type="compositionally biased region" description="Basic residues" evidence="1">
    <location>
        <begin position="65"/>
        <end position="80"/>
    </location>
</feature>